<proteinExistence type="predicted"/>
<keyword evidence="1" id="KW-0812">Transmembrane</keyword>
<gene>
    <name evidence="2" type="ORF">ACFQFD_17190</name>
</gene>
<feature type="transmembrane region" description="Helical" evidence="1">
    <location>
        <begin position="31"/>
        <end position="52"/>
    </location>
</feature>
<organism evidence="2 3">
    <name type="scientific">Halobaculum halobium</name>
    <dbReference type="NCBI Taxonomy" id="3032281"/>
    <lineage>
        <taxon>Archaea</taxon>
        <taxon>Methanobacteriati</taxon>
        <taxon>Methanobacteriota</taxon>
        <taxon>Stenosarchaea group</taxon>
        <taxon>Halobacteria</taxon>
        <taxon>Halobacteriales</taxon>
        <taxon>Haloferacaceae</taxon>
        <taxon>Halobaculum</taxon>
    </lineage>
</organism>
<evidence type="ECO:0000313" key="2">
    <source>
        <dbReference type="EMBL" id="MFC6787674.1"/>
    </source>
</evidence>
<sequence>MHPLVRALLSLAVTPVTLALSFGVAPDPTGVAPLALGVVASAVAAVVTYRVLAAAES</sequence>
<protein>
    <submittedName>
        <fullName evidence="2">Uncharacterized protein</fullName>
    </submittedName>
</protein>
<keyword evidence="3" id="KW-1185">Reference proteome</keyword>
<keyword evidence="1" id="KW-1133">Transmembrane helix</keyword>
<dbReference type="RefSeq" id="WP_284061821.1">
    <property type="nucleotide sequence ID" value="NZ_CP126158.1"/>
</dbReference>
<dbReference type="AlphaFoldDB" id="A0ABD5TF80"/>
<reference evidence="2 3" key="1">
    <citation type="journal article" date="2019" name="Int. J. Syst. Evol. Microbiol.">
        <title>The Global Catalogue of Microorganisms (GCM) 10K type strain sequencing project: providing services to taxonomists for standard genome sequencing and annotation.</title>
        <authorList>
            <consortium name="The Broad Institute Genomics Platform"/>
            <consortium name="The Broad Institute Genome Sequencing Center for Infectious Disease"/>
            <person name="Wu L."/>
            <person name="Ma J."/>
        </authorList>
    </citation>
    <scope>NUCLEOTIDE SEQUENCE [LARGE SCALE GENOMIC DNA]</scope>
    <source>
        <strain evidence="2 3">SYNS20</strain>
    </source>
</reference>
<evidence type="ECO:0000313" key="3">
    <source>
        <dbReference type="Proteomes" id="UP001596443"/>
    </source>
</evidence>
<comment type="caution">
    <text evidence="2">The sequence shown here is derived from an EMBL/GenBank/DDBJ whole genome shotgun (WGS) entry which is preliminary data.</text>
</comment>
<keyword evidence="1" id="KW-0472">Membrane</keyword>
<dbReference type="Proteomes" id="UP001596443">
    <property type="component" value="Unassembled WGS sequence"/>
</dbReference>
<dbReference type="GeneID" id="81210808"/>
<evidence type="ECO:0000256" key="1">
    <source>
        <dbReference type="SAM" id="Phobius"/>
    </source>
</evidence>
<dbReference type="EMBL" id="JBHSWX010000012">
    <property type="protein sequence ID" value="MFC6787674.1"/>
    <property type="molecule type" value="Genomic_DNA"/>
</dbReference>
<name>A0ABD5TF80_9EURY</name>
<accession>A0ABD5TF80</accession>